<keyword evidence="3" id="KW-0732">Signal</keyword>
<evidence type="ECO:0000256" key="2">
    <source>
        <dbReference type="ARBA" id="ARBA00022525"/>
    </source>
</evidence>
<comment type="subcellular location">
    <subcellularLocation>
        <location evidence="1">Secreted</location>
    </subcellularLocation>
</comment>
<comment type="caution">
    <text evidence="7">The sequence shown here is derived from an EMBL/GenBank/DDBJ whole genome shotgun (WGS) entry which is preliminary data.</text>
</comment>
<dbReference type="Gene3D" id="2.60.40.2810">
    <property type="match status" value="1"/>
</dbReference>
<evidence type="ECO:0000259" key="6">
    <source>
        <dbReference type="Pfam" id="PF17210"/>
    </source>
</evidence>
<dbReference type="SUPFAM" id="SSF117074">
    <property type="entry name" value="Hypothetical protein PA1324"/>
    <property type="match status" value="1"/>
</dbReference>
<evidence type="ECO:0000313" key="7">
    <source>
        <dbReference type="EMBL" id="EGF29281.1"/>
    </source>
</evidence>
<dbReference type="Gene3D" id="2.60.40.3440">
    <property type="match status" value="4"/>
</dbReference>
<evidence type="ECO:0000256" key="3">
    <source>
        <dbReference type="ARBA" id="ARBA00022729"/>
    </source>
</evidence>
<feature type="region of interest" description="Disordered" evidence="4">
    <location>
        <begin position="25"/>
        <end position="56"/>
    </location>
</feature>
<dbReference type="PANTHER" id="PTHR34720">
    <property type="entry name" value="MICROCYSTIN DEPENDENT PROTEIN"/>
    <property type="match status" value="1"/>
</dbReference>
<dbReference type="SUPFAM" id="SSF63446">
    <property type="entry name" value="Type I dockerin domain"/>
    <property type="match status" value="1"/>
</dbReference>
<dbReference type="Pfam" id="PF07595">
    <property type="entry name" value="Planc_extracel"/>
    <property type="match status" value="1"/>
</dbReference>
<dbReference type="InterPro" id="IPR013783">
    <property type="entry name" value="Ig-like_fold"/>
</dbReference>
<dbReference type="EMBL" id="AFAR01000043">
    <property type="protein sequence ID" value="EGF29281.1"/>
    <property type="molecule type" value="Genomic_DNA"/>
</dbReference>
<evidence type="ECO:0000259" key="5">
    <source>
        <dbReference type="Pfam" id="PF07595"/>
    </source>
</evidence>
<feature type="compositionally biased region" description="Low complexity" evidence="4">
    <location>
        <begin position="25"/>
        <end position="36"/>
    </location>
</feature>
<dbReference type="Pfam" id="PF17963">
    <property type="entry name" value="Big_9"/>
    <property type="match status" value="7"/>
</dbReference>
<dbReference type="RefSeq" id="WP_007324697.1">
    <property type="nucleotide sequence ID" value="NZ_AFAR01000043.1"/>
</dbReference>
<keyword evidence="2" id="KW-0964">Secreted</keyword>
<dbReference type="InterPro" id="IPR033764">
    <property type="entry name" value="Sdr_B"/>
</dbReference>
<dbReference type="Pfam" id="PF17210">
    <property type="entry name" value="SdrD_B"/>
    <property type="match status" value="1"/>
</dbReference>
<protein>
    <submittedName>
        <fullName evidence="7">Outer membrane adhesin like protein</fullName>
    </submittedName>
</protein>
<sequence length="1543" mass="158616">MTNAKTHHIDPAQPFELPRKQMKNLRQLLRSVSPSSSRKRSEDRSRSNRSNKRRLLSESLETRQLLAGDVPSVVDAAPEGEATYAVAHNYWRAYDVDNNKYVTALDALMVINHLNSHGEGEPLSGSDEFTGFVDVTGDNRVTALDALSVINALNRGEGEADMPLVEFVLAARNLDDTLVDNTTGATDVLPDDNVELTYNVDVNEVFKLEVGVKDLRGFSATGVFRAVTDIIIDQSDVLEPAVGEVQSIVFDNTVLNSPLEGNITFSFADNPSVTVTRSLNDFIGGSLGNGSNNLEEIIAQLSPLVGSADDVDVQSSINTSAGGPSGGGSYTMEINYSGPDLINVNMPQLQAVLEVNGTAQPVNLSQINVQNPDGSFNSTPILRALELNTRNAGNAGVYGQTRSFGSFELGEDLGSGLVDLFDEIGVLGPGDKSLAQELGSEYNPNLAYDAFSIPVRAVVPATGVSVSLDAPDEGDKVLIYGTEVGKESVPDNMIQLDASSRFILNVSGVSTGLTAANSTLSLTEDDSATTIDLATLNSGNPAGTTYAISSTTENLGDFALNGSVVTYTPDADAFGNGDQLVYTATDGTDTVTGTIAVTIAGVNDPPTLVDDTATVEQGETAQIDVLANDSAGPGENNADLVLQSPATAITTANGGSAIIANGQISYTAPAGFSGSDSFTYTVADGALTATANVVVTVTNSQTGINAANKTVTIDEDNGGGVTSEVLVADLSDDNLITINTGGTTITLDDAVITSGNGSVRIDGDQIFFTPAQDDFGTTTITYTASNDGTEGGSDTGVITVNITADNTDLTATADDFSVNEGATVTLDVLANDFDGPGESGVLTITAVGTPNFGTATITQNGTRISYTSTGSAADGDDSFTYTISDGQGGTSTAVVNIDIQDVLDAPIAGNGSETIDEDSGTFTFNLNDLVTLEGTDSVTFSKVSGTDAIGTSTVAANGTLTFNPVLNANGTATIVYRATSTQGSQLSDEGTLTISVTPVNDAPTATNRTVTVLEDNSIDIDLNGNVADVDSTGLVITVASNPGNGTATAIGNGQIRYTPVADFNGQDSFTYQVTDGNLTATATVTVNVTDVVSPPVANNGSLSATEDAGAVTLDLSTLINLDSGDSATVTITTAPTNGTANVSGTSGDLTNSTLSYTPSADYFGSDSLVYTVTNSQGATDTGTISISVAGVNDAPVAGNDTATTVRNRAVTIDVLSNDSLGPANENQTATVTVPTQPANGTVTVNANNELVFTPATDFVGTVTITYQLSDGDLTDTATVQVTVNDFSPSVISGQLFVDGIMNIRDVIDNGADPVRNGVRDPGETALGGVAVRLVSAASQNELGVDIDQVVLTNLDGEYTFEDVAPGSYQVIYNLPNNAVAAGEAADGIIPIEIGSDGGASPVGSFAFATLGDAGQGNSSILSTNTNGGNGLPSGVDPGEGGFINLVDGAQTMFLAGSGFDGVAYAELAMNRNNDAALLTIIEEDGDVRTAQVDGDHLRVNRSGTSVQLLGGVDDFDFDASLEDLIESEYPAFRDAIDMILGNS</sequence>
<feature type="domain" description="SD-repeat containing protein B" evidence="6">
    <location>
        <begin position="1312"/>
        <end position="1381"/>
    </location>
</feature>
<organism evidence="7 8">
    <name type="scientific">Rhodopirellula baltica WH47</name>
    <dbReference type="NCBI Taxonomy" id="991778"/>
    <lineage>
        <taxon>Bacteria</taxon>
        <taxon>Pseudomonadati</taxon>
        <taxon>Planctomycetota</taxon>
        <taxon>Planctomycetia</taxon>
        <taxon>Pirellulales</taxon>
        <taxon>Pirellulaceae</taxon>
        <taxon>Rhodopirellula</taxon>
    </lineage>
</organism>
<feature type="domain" description="Planctomycete extracellular" evidence="5">
    <location>
        <begin position="51"/>
        <end position="70"/>
    </location>
</feature>
<dbReference type="Proteomes" id="UP000006222">
    <property type="component" value="Unassembled WGS sequence"/>
</dbReference>
<name>F2AM30_RHOBT</name>
<dbReference type="NCBIfam" id="NF012211">
    <property type="entry name" value="tand_rpt_95"/>
    <property type="match status" value="7"/>
</dbReference>
<dbReference type="PANTHER" id="PTHR34720:SF9">
    <property type="entry name" value="BLR4714 PROTEIN"/>
    <property type="match status" value="1"/>
</dbReference>
<dbReference type="InterPro" id="IPR002105">
    <property type="entry name" value="Dockerin_1_rpt"/>
</dbReference>
<gene>
    <name evidence="7" type="ORF">RBWH47_01360</name>
</gene>
<reference evidence="7 8" key="1">
    <citation type="journal article" date="2013" name="Mar. Genomics">
        <title>Expression of sulfatases in Rhodopirellula baltica and the diversity of sulfatases in the genus Rhodopirellula.</title>
        <authorList>
            <person name="Wegner C.E."/>
            <person name="Richter-Heitmann T."/>
            <person name="Klindworth A."/>
            <person name="Klockow C."/>
            <person name="Richter M."/>
            <person name="Achstetter T."/>
            <person name="Glockner F.O."/>
            <person name="Harder J."/>
        </authorList>
    </citation>
    <scope>NUCLEOTIDE SEQUENCE [LARGE SCALE GENOMIC DNA]</scope>
    <source>
        <strain evidence="7 8">WH47</strain>
    </source>
</reference>
<dbReference type="GO" id="GO:0004553">
    <property type="term" value="F:hydrolase activity, hydrolyzing O-glycosyl compounds"/>
    <property type="evidence" value="ECO:0007669"/>
    <property type="project" value="InterPro"/>
</dbReference>
<evidence type="ECO:0000256" key="4">
    <source>
        <dbReference type="SAM" id="MobiDB-lite"/>
    </source>
</evidence>
<accession>F2AM30</accession>
<dbReference type="InterPro" id="IPR036439">
    <property type="entry name" value="Dockerin_dom_sf"/>
</dbReference>
<dbReference type="Gene3D" id="2.60.40.10">
    <property type="entry name" value="Immunoglobulins"/>
    <property type="match status" value="1"/>
</dbReference>
<dbReference type="Pfam" id="PF00404">
    <property type="entry name" value="Dockerin_1"/>
    <property type="match status" value="1"/>
</dbReference>
<evidence type="ECO:0000313" key="8">
    <source>
        <dbReference type="Proteomes" id="UP000006222"/>
    </source>
</evidence>
<dbReference type="PATRIC" id="fig|991778.3.peg.761"/>
<dbReference type="GO" id="GO:0005576">
    <property type="term" value="C:extracellular region"/>
    <property type="evidence" value="ECO:0007669"/>
    <property type="project" value="UniProtKB-SubCell"/>
</dbReference>
<dbReference type="GO" id="GO:0000272">
    <property type="term" value="P:polysaccharide catabolic process"/>
    <property type="evidence" value="ECO:0007669"/>
    <property type="project" value="InterPro"/>
</dbReference>
<dbReference type="InterPro" id="IPR011506">
    <property type="entry name" value="Planctomycete_extracellular"/>
</dbReference>
<proteinExistence type="predicted"/>
<evidence type="ECO:0000256" key="1">
    <source>
        <dbReference type="ARBA" id="ARBA00004613"/>
    </source>
</evidence>